<comment type="similarity">
    <text evidence="1">Belongs to the SMP-30/CGR1 family.</text>
</comment>
<evidence type="ECO:0000256" key="3">
    <source>
        <dbReference type="PIRSR" id="PIRSR605511-2"/>
    </source>
</evidence>
<feature type="binding site" evidence="3">
    <location>
        <position position="17"/>
    </location>
    <ligand>
        <name>a divalent metal cation</name>
        <dbReference type="ChEBI" id="CHEBI:60240"/>
    </ligand>
</feature>
<dbReference type="RefSeq" id="WP_190237014.1">
    <property type="nucleotide sequence ID" value="NZ_SSOA01000013.1"/>
</dbReference>
<evidence type="ECO:0000256" key="1">
    <source>
        <dbReference type="ARBA" id="ARBA00008853"/>
    </source>
</evidence>
<protein>
    <submittedName>
        <fullName evidence="5">SMP-30/gluconolactonase/LRE family protein</fullName>
    </submittedName>
</protein>
<dbReference type="Pfam" id="PF08450">
    <property type="entry name" value="SGL"/>
    <property type="match status" value="1"/>
</dbReference>
<evidence type="ECO:0000259" key="4">
    <source>
        <dbReference type="Pfam" id="PF08450"/>
    </source>
</evidence>
<evidence type="ECO:0000313" key="6">
    <source>
        <dbReference type="Proteomes" id="UP000310754"/>
    </source>
</evidence>
<dbReference type="InterPro" id="IPR011042">
    <property type="entry name" value="6-blade_b-propeller_TolB-like"/>
</dbReference>
<dbReference type="SUPFAM" id="SSF63829">
    <property type="entry name" value="Calcium-dependent phosphotriesterase"/>
    <property type="match status" value="1"/>
</dbReference>
<organism evidence="5 6">
    <name type="scientific">Allorhizobium terrae</name>
    <dbReference type="NCBI Taxonomy" id="1848972"/>
    <lineage>
        <taxon>Bacteria</taxon>
        <taxon>Pseudomonadati</taxon>
        <taxon>Pseudomonadota</taxon>
        <taxon>Alphaproteobacteria</taxon>
        <taxon>Hyphomicrobiales</taxon>
        <taxon>Rhizobiaceae</taxon>
        <taxon>Rhizobium/Agrobacterium group</taxon>
        <taxon>Allorhizobium</taxon>
    </lineage>
</organism>
<dbReference type="Proteomes" id="UP000310754">
    <property type="component" value="Unassembled WGS sequence"/>
</dbReference>
<keyword evidence="3" id="KW-0862">Zinc</keyword>
<dbReference type="PANTHER" id="PTHR10907:SF47">
    <property type="entry name" value="REGUCALCIN"/>
    <property type="match status" value="1"/>
</dbReference>
<dbReference type="AlphaFoldDB" id="A0A4S3ZPC1"/>
<dbReference type="GO" id="GO:0005509">
    <property type="term" value="F:calcium ion binding"/>
    <property type="evidence" value="ECO:0007669"/>
    <property type="project" value="TreeGrafter"/>
</dbReference>
<evidence type="ECO:0000256" key="2">
    <source>
        <dbReference type="PIRSR" id="PIRSR605511-1"/>
    </source>
</evidence>
<dbReference type="InterPro" id="IPR005511">
    <property type="entry name" value="SMP-30"/>
</dbReference>
<feature type="binding site" evidence="3">
    <location>
        <position position="102"/>
    </location>
    <ligand>
        <name>substrate</name>
    </ligand>
</feature>
<dbReference type="PRINTS" id="PR01790">
    <property type="entry name" value="SMP30FAMILY"/>
</dbReference>
<accession>A0A4S3ZPC1</accession>
<dbReference type="InterPro" id="IPR013658">
    <property type="entry name" value="SGL"/>
</dbReference>
<comment type="caution">
    <text evidence="5">The sequence shown here is derived from an EMBL/GenBank/DDBJ whole genome shotgun (WGS) entry which is preliminary data.</text>
</comment>
<dbReference type="GO" id="GO:0019853">
    <property type="term" value="P:L-ascorbic acid biosynthetic process"/>
    <property type="evidence" value="ECO:0007669"/>
    <property type="project" value="TreeGrafter"/>
</dbReference>
<feature type="active site" description="Proton donor/acceptor" evidence="2">
    <location>
        <position position="199"/>
    </location>
</feature>
<keyword evidence="6" id="KW-1185">Reference proteome</keyword>
<dbReference type="EMBL" id="SSOA01000013">
    <property type="protein sequence ID" value="THF47337.1"/>
    <property type="molecule type" value="Genomic_DNA"/>
</dbReference>
<dbReference type="GO" id="GO:0004341">
    <property type="term" value="F:gluconolactonase activity"/>
    <property type="evidence" value="ECO:0007669"/>
    <property type="project" value="TreeGrafter"/>
</dbReference>
<dbReference type="PANTHER" id="PTHR10907">
    <property type="entry name" value="REGUCALCIN"/>
    <property type="match status" value="1"/>
</dbReference>
<feature type="binding site" evidence="3">
    <location>
        <position position="147"/>
    </location>
    <ligand>
        <name>a divalent metal cation</name>
        <dbReference type="ChEBI" id="CHEBI:60240"/>
    </ligand>
</feature>
<name>A0A4S3ZPC1_9HYPH</name>
<gene>
    <name evidence="5" type="ORF">E6C51_18025</name>
</gene>
<evidence type="ECO:0000313" key="5">
    <source>
        <dbReference type="EMBL" id="THF47337.1"/>
    </source>
</evidence>
<feature type="domain" description="SMP-30/Gluconolactonase/LRE-like region" evidence="4">
    <location>
        <begin position="15"/>
        <end position="258"/>
    </location>
</feature>
<keyword evidence="3" id="KW-0479">Metal-binding</keyword>
<proteinExistence type="inferred from homology"/>
<comment type="cofactor">
    <cofactor evidence="3">
        <name>Zn(2+)</name>
        <dbReference type="ChEBI" id="CHEBI:29105"/>
    </cofactor>
    <text evidence="3">Binds 1 divalent metal cation per subunit.</text>
</comment>
<dbReference type="Gene3D" id="2.120.10.30">
    <property type="entry name" value="TolB, C-terminal domain"/>
    <property type="match status" value="1"/>
</dbReference>
<feature type="binding site" evidence="3">
    <location>
        <position position="100"/>
    </location>
    <ligand>
        <name>substrate</name>
    </ligand>
</feature>
<sequence>MAQTFELVIAAQTDLGECPLWSVTEQVLYFVDIKQSRIHRLDPATNRLSALFLPEEVGCIGLVEGGGFIAGLRSGVWLLSAKGELIRKLADNPEDQSISRFNDGMVDPAGRFVAGTVDETREQGIASLYRYDARGLEKLAGGLLTSNGTAFSPDGKRLYHSDTLRYTLYTYDYDVVTGTASNQQVFARFGSETDKGRPDGGAVDAEGCYWTALFEGGRVQRYAPDGTLRAEYPVPAKCPTMITFGGPDLKTLYCTSARIGRSPEELTEYPLSGAIFALETDVAGLPKPFFNPEI</sequence>
<reference evidence="5 6" key="1">
    <citation type="submission" date="2019-04" db="EMBL/GenBank/DDBJ databases">
        <title>Rhizobium terrae sp. nov., isolated from a paddy soil.</title>
        <authorList>
            <person name="Lin S.-Y."/>
            <person name="Hameed A."/>
            <person name="Huang H.-I."/>
            <person name="Young C.-C."/>
        </authorList>
    </citation>
    <scope>NUCLEOTIDE SEQUENCE [LARGE SCALE GENOMIC DNA]</scope>
    <source>
        <strain evidence="5 6">CC-HIH110</strain>
    </source>
</reference>
<feature type="binding site" evidence="3">
    <location>
        <position position="199"/>
    </location>
    <ligand>
        <name>a divalent metal cation</name>
        <dbReference type="ChEBI" id="CHEBI:60240"/>
    </ligand>
</feature>